<reference evidence="14 15" key="1">
    <citation type="submission" date="2024-02" db="EMBL/GenBank/DDBJ databases">
        <authorList>
            <person name="Daric V."/>
            <person name="Darras S."/>
        </authorList>
    </citation>
    <scope>NUCLEOTIDE SEQUENCE [LARGE SCALE GENOMIC DNA]</scope>
</reference>
<dbReference type="PROSITE" id="PS51471">
    <property type="entry name" value="FE2OG_OXY"/>
    <property type="match status" value="1"/>
</dbReference>
<evidence type="ECO:0000256" key="8">
    <source>
        <dbReference type="ARBA" id="ARBA00023004"/>
    </source>
</evidence>
<dbReference type="InterPro" id="IPR051842">
    <property type="entry name" value="uS12_prolyl_hydroxylase"/>
</dbReference>
<dbReference type="PANTHER" id="PTHR12117:SF0">
    <property type="entry name" value="PROLYL 3-HYDROXYLASE OGFOD1"/>
    <property type="match status" value="1"/>
</dbReference>
<gene>
    <name evidence="14" type="ORF">CVLEPA_LOCUS20094</name>
</gene>
<evidence type="ECO:0000256" key="6">
    <source>
        <dbReference type="ARBA" id="ARBA00022964"/>
    </source>
</evidence>
<name>A0ABP0G8B3_CLALP</name>
<evidence type="ECO:0000256" key="9">
    <source>
        <dbReference type="ARBA" id="ARBA00029938"/>
    </source>
</evidence>
<comment type="similarity">
    <text evidence="2">Belongs to the TPA1 family.</text>
</comment>
<dbReference type="Gene3D" id="2.60.120.620">
    <property type="entry name" value="q2cbj1_9rhob like domain"/>
    <property type="match status" value="2"/>
</dbReference>
<comment type="cofactor">
    <cofactor evidence="1">
        <name>L-ascorbate</name>
        <dbReference type="ChEBI" id="CHEBI:38290"/>
    </cofactor>
</comment>
<protein>
    <recommendedName>
        <fullName evidence="3">Prolyl 3-hydroxylase OGFOD1</fullName>
    </recommendedName>
    <alternativeName>
        <fullName evidence="10">2-oxoglutarate and iron-dependent oxygenase domain-containing protein 1</fullName>
    </alternativeName>
    <alternativeName>
        <fullName evidence="9">uS12 prolyl 3-hydroxylase</fullName>
    </alternativeName>
</protein>
<dbReference type="InterPro" id="IPR039558">
    <property type="entry name" value="TPA1/OFD1_N"/>
</dbReference>
<dbReference type="InterPro" id="IPR005123">
    <property type="entry name" value="Oxoglu/Fe-dep_dioxygenase_dom"/>
</dbReference>
<evidence type="ECO:0000256" key="11">
    <source>
        <dbReference type="ARBA" id="ARBA00047444"/>
    </source>
</evidence>
<dbReference type="EMBL" id="CAWYQH010000108">
    <property type="protein sequence ID" value="CAK8688056.1"/>
    <property type="molecule type" value="Genomic_DNA"/>
</dbReference>
<sequence length="535" mass="61079">MGNDDPVKAKLSQNVFETVKISPKLFQEEVKEQIAKVFKTSSVEVTGDFPSVSASSNPFPHCLVKDFLHEDGGGADDFVKDLLDDLTQLKFHEKSNDLYKFIQTDELFLSKSRDATNISTRLKHFASLIKNHMLPWLRDVTDVCLDDDVTMFCAQYSSTDCLLCHDDQLENRCIAYVYYLTPDWLAHDGGELQLFNEVLANSGTLEPHHVVKSIVPMSNSLVFFQVSPKSFHQVAEVLSEMKTRISLTGWFHGPAISTPLPAKDPKLPVMTFIPASDGSVLSSWINPVYLSLSTQGEMQEQFVEDSEIQLNNFLLESKLDKIHGSLKLLEEYRRWEMQGPPNKRHYHKLLLQPKWDQQSSGENSAAKEEIKEAINFLQTFVDVFSSEEIFLYLSNTTGLTFHPMAVDSESDDSDDDITPEKRQKRIEKKRETPGCRLDLRRWCPGSYTLIKDTDAERGEFALDVNLFFCQSEWKEEYGGYTSYIASDEAEELLTIVPANNCLSMTYRDKDAMRFVKHVNHTAPLPFYDLSAVYYE</sequence>
<comment type="caution">
    <text evidence="14">The sequence shown here is derived from an EMBL/GenBank/DDBJ whole genome shotgun (WGS) entry which is preliminary data.</text>
</comment>
<feature type="domain" description="Fe2OG dioxygenase" evidence="13">
    <location>
        <begin position="147"/>
        <end position="253"/>
    </location>
</feature>
<keyword evidence="8" id="KW-0408">Iron</keyword>
<keyword evidence="5" id="KW-0847">Vitamin C</keyword>
<dbReference type="InterPro" id="IPR019601">
    <property type="entry name" value="Oxoglutarate/Fe-dep_Oase_C"/>
</dbReference>
<keyword evidence="7" id="KW-0560">Oxidoreductase</keyword>
<evidence type="ECO:0000256" key="2">
    <source>
        <dbReference type="ARBA" id="ARBA00007443"/>
    </source>
</evidence>
<proteinExistence type="inferred from homology"/>
<comment type="catalytic activity">
    <reaction evidence="11">
        <text>[ribosomal protein uS12]-L-proline + 2-oxoglutarate + O2 = [ribosomal protein uS12]-(3S)-3-hydroxy-L-proline + succinate + CO2</text>
        <dbReference type="Rhea" id="RHEA:54156"/>
        <dbReference type="Rhea" id="RHEA-COMP:13816"/>
        <dbReference type="Rhea" id="RHEA-COMP:13818"/>
        <dbReference type="ChEBI" id="CHEBI:15379"/>
        <dbReference type="ChEBI" id="CHEBI:16526"/>
        <dbReference type="ChEBI" id="CHEBI:16810"/>
        <dbReference type="ChEBI" id="CHEBI:30031"/>
        <dbReference type="ChEBI" id="CHEBI:50342"/>
        <dbReference type="ChEBI" id="CHEBI:85428"/>
    </reaction>
</comment>
<evidence type="ECO:0000256" key="3">
    <source>
        <dbReference type="ARBA" id="ARBA00016364"/>
    </source>
</evidence>
<evidence type="ECO:0000256" key="10">
    <source>
        <dbReference type="ARBA" id="ARBA00031489"/>
    </source>
</evidence>
<evidence type="ECO:0000256" key="5">
    <source>
        <dbReference type="ARBA" id="ARBA00022896"/>
    </source>
</evidence>
<organism evidence="14 15">
    <name type="scientific">Clavelina lepadiformis</name>
    <name type="common">Light-bulb sea squirt</name>
    <name type="synonym">Ascidia lepadiformis</name>
    <dbReference type="NCBI Taxonomy" id="159417"/>
    <lineage>
        <taxon>Eukaryota</taxon>
        <taxon>Metazoa</taxon>
        <taxon>Chordata</taxon>
        <taxon>Tunicata</taxon>
        <taxon>Ascidiacea</taxon>
        <taxon>Aplousobranchia</taxon>
        <taxon>Clavelinidae</taxon>
        <taxon>Clavelina</taxon>
    </lineage>
</organism>
<evidence type="ECO:0000256" key="7">
    <source>
        <dbReference type="ARBA" id="ARBA00023002"/>
    </source>
</evidence>
<keyword evidence="15" id="KW-1185">Reference proteome</keyword>
<dbReference type="Pfam" id="PF13661">
    <property type="entry name" value="2OG-FeII_Oxy_4"/>
    <property type="match status" value="1"/>
</dbReference>
<evidence type="ECO:0000256" key="4">
    <source>
        <dbReference type="ARBA" id="ARBA00022723"/>
    </source>
</evidence>
<evidence type="ECO:0000256" key="1">
    <source>
        <dbReference type="ARBA" id="ARBA00001961"/>
    </source>
</evidence>
<accession>A0ABP0G8B3</accession>
<dbReference type="PANTHER" id="PTHR12117">
    <property type="entry name" value="HISTONE ACETYLTRANSFERASE COMPLEX"/>
    <property type="match status" value="1"/>
</dbReference>
<feature type="region of interest" description="Disordered" evidence="12">
    <location>
        <begin position="405"/>
        <end position="429"/>
    </location>
</feature>
<dbReference type="InterPro" id="IPR006620">
    <property type="entry name" value="Pro_4_hyd_alph"/>
</dbReference>
<dbReference type="Proteomes" id="UP001642483">
    <property type="component" value="Unassembled WGS sequence"/>
</dbReference>
<keyword evidence="4" id="KW-0479">Metal-binding</keyword>
<feature type="compositionally biased region" description="Acidic residues" evidence="12">
    <location>
        <begin position="408"/>
        <end position="417"/>
    </location>
</feature>
<dbReference type="SMART" id="SM00702">
    <property type="entry name" value="P4Hc"/>
    <property type="match status" value="1"/>
</dbReference>
<evidence type="ECO:0000313" key="15">
    <source>
        <dbReference type="Proteomes" id="UP001642483"/>
    </source>
</evidence>
<dbReference type="Pfam" id="PF10637">
    <property type="entry name" value="Ofd1_CTDD"/>
    <property type="match status" value="1"/>
</dbReference>
<evidence type="ECO:0000313" key="14">
    <source>
        <dbReference type="EMBL" id="CAK8688056.1"/>
    </source>
</evidence>
<keyword evidence="6" id="KW-0223">Dioxygenase</keyword>
<evidence type="ECO:0000259" key="13">
    <source>
        <dbReference type="PROSITE" id="PS51471"/>
    </source>
</evidence>
<evidence type="ECO:0000256" key="12">
    <source>
        <dbReference type="SAM" id="MobiDB-lite"/>
    </source>
</evidence>